<protein>
    <recommendedName>
        <fullName evidence="3">Polymerase nucleotidyl transferase domain-containing protein</fullName>
    </recommendedName>
</protein>
<accession>A0A2H0KCD7</accession>
<evidence type="ECO:0000313" key="2">
    <source>
        <dbReference type="Proteomes" id="UP000229342"/>
    </source>
</evidence>
<dbReference type="EMBL" id="PCVG01000019">
    <property type="protein sequence ID" value="PIQ68887.1"/>
    <property type="molecule type" value="Genomic_DNA"/>
</dbReference>
<evidence type="ECO:0000313" key="1">
    <source>
        <dbReference type="EMBL" id="PIQ68887.1"/>
    </source>
</evidence>
<proteinExistence type="predicted"/>
<name>A0A2H0KCD7_9BACT</name>
<dbReference type="Proteomes" id="UP000229342">
    <property type="component" value="Unassembled WGS sequence"/>
</dbReference>
<dbReference type="AlphaFoldDB" id="A0A2H0KCD7"/>
<sequence length="260" mass="30132">MKYDSLTDVIAKLKNSPRVKGILTTGTTASEMNASSDIDLVVILDTNVEELKSVYTTIENRFSDIFFFDTEFVKRLGGKGEIKGNSFEGMFLEWLRKGAVEHDSGGLLSELKKEKEEAPPAQKVSEQEARDLWVKVNYNFIANARYYGSKEELYHKALEIRLLYGVVELITAYFSFRGIPWRGEKEAVKYFEVNDQRFWEIFQTYSASNTLSEKMKKYEELYSCVFFGEYTKWGKDFIIPISNNTGYDEKLSVFWNSLIR</sequence>
<evidence type="ECO:0008006" key="3">
    <source>
        <dbReference type="Google" id="ProtNLM"/>
    </source>
</evidence>
<comment type="caution">
    <text evidence="1">The sequence shown here is derived from an EMBL/GenBank/DDBJ whole genome shotgun (WGS) entry which is preliminary data.</text>
</comment>
<organism evidence="1 2">
    <name type="scientific">Candidatus Taylorbacteria bacterium CG11_big_fil_rev_8_21_14_0_20_46_11</name>
    <dbReference type="NCBI Taxonomy" id="1975025"/>
    <lineage>
        <taxon>Bacteria</taxon>
        <taxon>Candidatus Tayloriibacteriota</taxon>
    </lineage>
</organism>
<gene>
    <name evidence="1" type="ORF">COV91_01600</name>
</gene>
<reference evidence="1 2" key="1">
    <citation type="submission" date="2017-09" db="EMBL/GenBank/DDBJ databases">
        <title>Depth-based differentiation of microbial function through sediment-hosted aquifers and enrichment of novel symbionts in the deep terrestrial subsurface.</title>
        <authorList>
            <person name="Probst A.J."/>
            <person name="Ladd B."/>
            <person name="Jarett J.K."/>
            <person name="Geller-Mcgrath D.E."/>
            <person name="Sieber C.M."/>
            <person name="Emerson J.B."/>
            <person name="Anantharaman K."/>
            <person name="Thomas B.C."/>
            <person name="Malmstrom R."/>
            <person name="Stieglmeier M."/>
            <person name="Klingl A."/>
            <person name="Woyke T."/>
            <person name="Ryan C.M."/>
            <person name="Banfield J.F."/>
        </authorList>
    </citation>
    <scope>NUCLEOTIDE SEQUENCE [LARGE SCALE GENOMIC DNA]</scope>
    <source>
        <strain evidence="1">CG11_big_fil_rev_8_21_14_0_20_46_11</strain>
    </source>
</reference>